<name>A0A9W6H2X0_9MICO</name>
<dbReference type="InterPro" id="IPR051910">
    <property type="entry name" value="ComF/GntX_DNA_util-trans"/>
</dbReference>
<comment type="similarity">
    <text evidence="1">Belongs to the ComF/GntX family.</text>
</comment>
<dbReference type="Gene3D" id="3.40.50.2020">
    <property type="match status" value="1"/>
</dbReference>
<dbReference type="PANTHER" id="PTHR47505">
    <property type="entry name" value="DNA UTILIZATION PROTEIN YHGH"/>
    <property type="match status" value="1"/>
</dbReference>
<proteinExistence type="inferred from homology"/>
<dbReference type="InterPro" id="IPR000836">
    <property type="entry name" value="PRTase_dom"/>
</dbReference>
<sequence>MTDGLRVALREAGALLLPVDCAGCGAPGAAVCDRCRAALGPCVVRRTLDDDFEVISGLAYQGAAASSLRAFKQRGRTDLARVLAPALRAALVSCAVASGRLVDAVPIPPSAASSRRRGYRPVELLLHHAGVAPLRALRWARRIDDQRALDVAERGRNVAAALAVRRRVEGRAVVIVDDVVTTGATLREARRALAEAGALVLGAATLAATPRVLPPRTRHA</sequence>
<evidence type="ECO:0000256" key="1">
    <source>
        <dbReference type="ARBA" id="ARBA00008007"/>
    </source>
</evidence>
<comment type="caution">
    <text evidence="3">The sequence shown here is derived from an EMBL/GenBank/DDBJ whole genome shotgun (WGS) entry which is preliminary data.</text>
</comment>
<keyword evidence="3" id="KW-0328">Glycosyltransferase</keyword>
<accession>A0A9W6H2X0</accession>
<dbReference type="AlphaFoldDB" id="A0A9W6H2X0"/>
<evidence type="ECO:0000313" key="3">
    <source>
        <dbReference type="EMBL" id="GLJ61103.1"/>
    </source>
</evidence>
<reference evidence="3" key="1">
    <citation type="journal article" date="2014" name="Int. J. Syst. Evol. Microbiol.">
        <title>Complete genome sequence of Corynebacterium casei LMG S-19264T (=DSM 44701T), isolated from a smear-ripened cheese.</title>
        <authorList>
            <consortium name="US DOE Joint Genome Institute (JGI-PGF)"/>
            <person name="Walter F."/>
            <person name="Albersmeier A."/>
            <person name="Kalinowski J."/>
            <person name="Ruckert C."/>
        </authorList>
    </citation>
    <scope>NUCLEOTIDE SEQUENCE</scope>
    <source>
        <strain evidence="3">VKM Ac-1020</strain>
    </source>
</reference>
<organism evidence="3 4">
    <name type="scientific">Microbacterium barkeri</name>
    <dbReference type="NCBI Taxonomy" id="33917"/>
    <lineage>
        <taxon>Bacteria</taxon>
        <taxon>Bacillati</taxon>
        <taxon>Actinomycetota</taxon>
        <taxon>Actinomycetes</taxon>
        <taxon>Micrococcales</taxon>
        <taxon>Microbacteriaceae</taxon>
        <taxon>Microbacterium</taxon>
    </lineage>
</organism>
<protein>
    <submittedName>
        <fullName evidence="3">Phosphoribosyltransferase</fullName>
    </submittedName>
</protein>
<dbReference type="InterPro" id="IPR029057">
    <property type="entry name" value="PRTase-like"/>
</dbReference>
<evidence type="ECO:0000259" key="2">
    <source>
        <dbReference type="Pfam" id="PF00156"/>
    </source>
</evidence>
<dbReference type="Proteomes" id="UP001142462">
    <property type="component" value="Unassembled WGS sequence"/>
</dbReference>
<evidence type="ECO:0000313" key="4">
    <source>
        <dbReference type="Proteomes" id="UP001142462"/>
    </source>
</evidence>
<dbReference type="GO" id="GO:0016757">
    <property type="term" value="F:glycosyltransferase activity"/>
    <property type="evidence" value="ECO:0007669"/>
    <property type="project" value="UniProtKB-KW"/>
</dbReference>
<keyword evidence="3" id="KW-0808">Transferase</keyword>
<dbReference type="Pfam" id="PF00156">
    <property type="entry name" value="Pribosyltran"/>
    <property type="match status" value="1"/>
</dbReference>
<keyword evidence="4" id="KW-1185">Reference proteome</keyword>
<reference evidence="3" key="2">
    <citation type="submission" date="2023-01" db="EMBL/GenBank/DDBJ databases">
        <authorList>
            <person name="Sun Q."/>
            <person name="Evtushenko L."/>
        </authorList>
    </citation>
    <scope>NUCLEOTIDE SEQUENCE</scope>
    <source>
        <strain evidence="3">VKM Ac-1020</strain>
    </source>
</reference>
<dbReference type="SUPFAM" id="SSF53271">
    <property type="entry name" value="PRTase-like"/>
    <property type="match status" value="1"/>
</dbReference>
<gene>
    <name evidence="3" type="ORF">GCM10017576_12320</name>
</gene>
<dbReference type="EMBL" id="BSEJ01000004">
    <property type="protein sequence ID" value="GLJ61103.1"/>
    <property type="molecule type" value="Genomic_DNA"/>
</dbReference>
<dbReference type="PANTHER" id="PTHR47505:SF1">
    <property type="entry name" value="DNA UTILIZATION PROTEIN YHGH"/>
    <property type="match status" value="1"/>
</dbReference>
<feature type="domain" description="Phosphoribosyltransferase" evidence="2">
    <location>
        <begin position="165"/>
        <end position="210"/>
    </location>
</feature>